<proteinExistence type="predicted"/>
<feature type="region of interest" description="Disordered" evidence="1">
    <location>
        <begin position="107"/>
        <end position="141"/>
    </location>
</feature>
<gene>
    <name evidence="3" type="ORF">RADP37_05414</name>
</gene>
<name>A0A4Y1MPU9_9PROT</name>
<keyword evidence="3" id="KW-0808">Transferase</keyword>
<accession>A0A4Y1MPU9</accession>
<evidence type="ECO:0000313" key="3">
    <source>
        <dbReference type="EMBL" id="AWV20026.1"/>
    </source>
</evidence>
<keyword evidence="3" id="KW-0614">Plasmid</keyword>
<dbReference type="GO" id="GO:0003964">
    <property type="term" value="F:RNA-directed DNA polymerase activity"/>
    <property type="evidence" value="ECO:0007669"/>
    <property type="project" value="UniProtKB-KW"/>
</dbReference>
<geneLocation type="plasmid" evidence="3">
    <name>p3-AD2</name>
</geneLocation>
<keyword evidence="2" id="KW-0472">Membrane</keyword>
<keyword evidence="3" id="KW-0548">Nucleotidyltransferase</keyword>
<keyword evidence="3" id="KW-0695">RNA-directed DNA polymerase</keyword>
<feature type="compositionally biased region" description="Basic and acidic residues" evidence="1">
    <location>
        <begin position="228"/>
        <end position="255"/>
    </location>
</feature>
<sequence length="255" mass="28044">MGHAHRGLNRQERGAPALYSSCSDRDARISVAIGTDRYLIYIAMSASSRFFSRPSCVREQVRDDHGLGHRRARNGGDPTKPQRSHRPGETAFADCHSAAAEPWKARRLAEPSSCKAGHKGARLHMHGKRREGGRNRRGPGRHHSTALVFAAILGYIILGFPNLAPALFVEANIHLNVAIRDQGEPVRDDHGLGHRRARNGGDPTKPQRSHRPGETAFADCHSAAAEPVRNRAAEGEMVARGELDTVSRRNDFDRS</sequence>
<feature type="region of interest" description="Disordered" evidence="1">
    <location>
        <begin position="184"/>
        <end position="255"/>
    </location>
</feature>
<reference evidence="3" key="1">
    <citation type="submission" date="2017-12" db="EMBL/GenBank/DDBJ databases">
        <authorList>
            <person name="Martens C."/>
            <person name="Dahlstrom E."/>
            <person name="Barbian K."/>
            <person name="Sykora L."/>
            <person name="Ricklefs S."/>
            <person name="Bruno D."/>
            <person name="Anzick I."/>
            <person name="Myles I."/>
            <person name="Datta S.K."/>
        </authorList>
    </citation>
    <scope>NUCLEOTIDE SEQUENCE</scope>
    <source>
        <strain evidence="3">AD2</strain>
        <plasmid evidence="3">p3-AD2</plasmid>
    </source>
</reference>
<protein>
    <submittedName>
        <fullName evidence="3">Reverse transcriptase</fullName>
        <ecNumber evidence="3">2.7.7.49</ecNumber>
    </submittedName>
</protein>
<dbReference type="AlphaFoldDB" id="A0A4Y1MPU9"/>
<dbReference type="EC" id="2.7.7.49" evidence="3"/>
<keyword evidence="2" id="KW-0812">Transmembrane</keyword>
<evidence type="ECO:0000256" key="1">
    <source>
        <dbReference type="SAM" id="MobiDB-lite"/>
    </source>
</evidence>
<organism evidence="3">
    <name type="scientific">Roseomonas mucosa</name>
    <dbReference type="NCBI Taxonomy" id="207340"/>
    <lineage>
        <taxon>Bacteria</taxon>
        <taxon>Pseudomonadati</taxon>
        <taxon>Pseudomonadota</taxon>
        <taxon>Alphaproteobacteria</taxon>
        <taxon>Acetobacterales</taxon>
        <taxon>Roseomonadaceae</taxon>
        <taxon>Roseomonas</taxon>
    </lineage>
</organism>
<feature type="transmembrane region" description="Helical" evidence="2">
    <location>
        <begin position="146"/>
        <end position="168"/>
    </location>
</feature>
<feature type="region of interest" description="Disordered" evidence="1">
    <location>
        <begin position="60"/>
        <end position="90"/>
    </location>
</feature>
<feature type="compositionally biased region" description="Basic residues" evidence="1">
    <location>
        <begin position="116"/>
        <end position="141"/>
    </location>
</feature>
<dbReference type="EMBL" id="CP025184">
    <property type="protein sequence ID" value="AWV20026.1"/>
    <property type="molecule type" value="Genomic_DNA"/>
</dbReference>
<keyword evidence="2" id="KW-1133">Transmembrane helix</keyword>
<evidence type="ECO:0000256" key="2">
    <source>
        <dbReference type="SAM" id="Phobius"/>
    </source>
</evidence>